<dbReference type="EMBL" id="JAIQCV010000012">
    <property type="protein sequence ID" value="KAH1039299.1"/>
    <property type="molecule type" value="Genomic_DNA"/>
</dbReference>
<comment type="caution">
    <text evidence="1">The sequence shown here is derived from an EMBL/GenBank/DDBJ whole genome shotgun (WGS) entry which is preliminary data.</text>
</comment>
<evidence type="ECO:0000313" key="1">
    <source>
        <dbReference type="EMBL" id="KAH1039299.1"/>
    </source>
</evidence>
<dbReference type="PANTHER" id="PTHR33116:SF86">
    <property type="entry name" value="REVERSE TRANSCRIPTASE DOMAIN-CONTAINING PROTEIN"/>
    <property type="match status" value="1"/>
</dbReference>
<evidence type="ECO:0000313" key="2">
    <source>
        <dbReference type="Proteomes" id="UP000828251"/>
    </source>
</evidence>
<gene>
    <name evidence="1" type="ORF">J1N35_041042</name>
</gene>
<dbReference type="AlphaFoldDB" id="A0A9D3ZJC6"/>
<organism evidence="1 2">
    <name type="scientific">Gossypium stocksii</name>
    <dbReference type="NCBI Taxonomy" id="47602"/>
    <lineage>
        <taxon>Eukaryota</taxon>
        <taxon>Viridiplantae</taxon>
        <taxon>Streptophyta</taxon>
        <taxon>Embryophyta</taxon>
        <taxon>Tracheophyta</taxon>
        <taxon>Spermatophyta</taxon>
        <taxon>Magnoliopsida</taxon>
        <taxon>eudicotyledons</taxon>
        <taxon>Gunneridae</taxon>
        <taxon>Pentapetalae</taxon>
        <taxon>rosids</taxon>
        <taxon>malvids</taxon>
        <taxon>Malvales</taxon>
        <taxon>Malvaceae</taxon>
        <taxon>Malvoideae</taxon>
        <taxon>Gossypium</taxon>
    </lineage>
</organism>
<sequence>MVYISPKTPMNQREHLDNMLRMRVVDKLDNYLELPLLVGKKKSLPFNDNLNRFSCRINRWSKRLLLYGGREVFIKSILQALSTYALSVFLAPRGTIEEMQSKVRRIWWACKNKDRGWAMLAWNKICYPKGMGGLGFKDFHLFNIALLGR</sequence>
<protein>
    <submittedName>
        <fullName evidence="1">Uncharacterized protein</fullName>
    </submittedName>
</protein>
<keyword evidence="2" id="KW-1185">Reference proteome</keyword>
<proteinExistence type="predicted"/>
<name>A0A9D3ZJC6_9ROSI</name>
<dbReference type="Proteomes" id="UP000828251">
    <property type="component" value="Unassembled WGS sequence"/>
</dbReference>
<dbReference type="PANTHER" id="PTHR33116">
    <property type="entry name" value="REVERSE TRANSCRIPTASE ZINC-BINDING DOMAIN-CONTAINING PROTEIN-RELATED-RELATED"/>
    <property type="match status" value="1"/>
</dbReference>
<reference evidence="1 2" key="1">
    <citation type="journal article" date="2021" name="Plant Biotechnol. J.">
        <title>Multi-omics assisted identification of the key and species-specific regulatory components of drought-tolerant mechanisms in Gossypium stocksii.</title>
        <authorList>
            <person name="Yu D."/>
            <person name="Ke L."/>
            <person name="Zhang D."/>
            <person name="Wu Y."/>
            <person name="Sun Y."/>
            <person name="Mei J."/>
            <person name="Sun J."/>
            <person name="Sun Y."/>
        </authorList>
    </citation>
    <scope>NUCLEOTIDE SEQUENCE [LARGE SCALE GENOMIC DNA]</scope>
    <source>
        <strain evidence="2">cv. E1</strain>
        <tissue evidence="1">Leaf</tissue>
    </source>
</reference>
<accession>A0A9D3ZJC6</accession>
<dbReference type="OrthoDB" id="998671at2759"/>